<reference evidence="2 3" key="1">
    <citation type="submission" date="2020-05" db="EMBL/GenBank/DDBJ databases">
        <authorList>
            <person name="Campoy J."/>
            <person name="Schneeberger K."/>
            <person name="Spophaly S."/>
        </authorList>
    </citation>
    <scope>NUCLEOTIDE SEQUENCE [LARGE SCALE GENOMIC DNA]</scope>
    <source>
        <strain evidence="2">PruArmRojPasFocal</strain>
    </source>
</reference>
<feature type="region of interest" description="Disordered" evidence="1">
    <location>
        <begin position="44"/>
        <end position="149"/>
    </location>
</feature>
<name>A0A6J5TXD3_PRUAR</name>
<evidence type="ECO:0000313" key="2">
    <source>
        <dbReference type="EMBL" id="CAB4268399.1"/>
    </source>
</evidence>
<accession>A0A6J5TXD3</accession>
<protein>
    <submittedName>
        <fullName evidence="2">Uncharacterized protein</fullName>
    </submittedName>
</protein>
<organism evidence="2 3">
    <name type="scientific">Prunus armeniaca</name>
    <name type="common">Apricot</name>
    <name type="synonym">Armeniaca vulgaris</name>
    <dbReference type="NCBI Taxonomy" id="36596"/>
    <lineage>
        <taxon>Eukaryota</taxon>
        <taxon>Viridiplantae</taxon>
        <taxon>Streptophyta</taxon>
        <taxon>Embryophyta</taxon>
        <taxon>Tracheophyta</taxon>
        <taxon>Spermatophyta</taxon>
        <taxon>Magnoliopsida</taxon>
        <taxon>eudicotyledons</taxon>
        <taxon>Gunneridae</taxon>
        <taxon>Pentapetalae</taxon>
        <taxon>rosids</taxon>
        <taxon>fabids</taxon>
        <taxon>Rosales</taxon>
        <taxon>Rosaceae</taxon>
        <taxon>Amygdaloideae</taxon>
        <taxon>Amygdaleae</taxon>
        <taxon>Prunus</taxon>
    </lineage>
</organism>
<proteinExistence type="predicted"/>
<dbReference type="Proteomes" id="UP000507222">
    <property type="component" value="Unassembled WGS sequence"/>
</dbReference>
<feature type="compositionally biased region" description="Basic and acidic residues" evidence="1">
    <location>
        <begin position="140"/>
        <end position="149"/>
    </location>
</feature>
<evidence type="ECO:0000313" key="3">
    <source>
        <dbReference type="Proteomes" id="UP000507222"/>
    </source>
</evidence>
<dbReference type="AlphaFoldDB" id="A0A6J5TXD3"/>
<feature type="compositionally biased region" description="Polar residues" evidence="1">
    <location>
        <begin position="57"/>
        <end position="66"/>
    </location>
</feature>
<evidence type="ECO:0000256" key="1">
    <source>
        <dbReference type="SAM" id="MobiDB-lite"/>
    </source>
</evidence>
<sequence length="149" mass="16661">MGFKYLNVMAHMRRLKLSFRLCADIPKNDCSPCRRGARGIEICSGEGSSFDPPVRSSDCSKVSNSLPDHECKSRTQSRSGNRCGLHSGPSSIDCRRSPNCVRGEREGPRPFCLNRSDVGPSNSMRDDPRLSQLGHHHLHSDRDRELLPK</sequence>
<dbReference type="EMBL" id="CAEKDK010000002">
    <property type="protein sequence ID" value="CAB4268399.1"/>
    <property type="molecule type" value="Genomic_DNA"/>
</dbReference>
<gene>
    <name evidence="2" type="ORF">CURHAP_LOCUS11890</name>
</gene>